<dbReference type="EMBL" id="PTIX01000017">
    <property type="protein sequence ID" value="PPK64868.1"/>
    <property type="molecule type" value="Genomic_DNA"/>
</dbReference>
<accession>A0A2S6GI09</accession>
<dbReference type="RefSeq" id="WP_181043745.1">
    <property type="nucleotide sequence ID" value="NZ_CP154825.1"/>
</dbReference>
<dbReference type="Proteomes" id="UP000239203">
    <property type="component" value="Unassembled WGS sequence"/>
</dbReference>
<gene>
    <name evidence="2" type="ORF">CLV40_117107</name>
</gene>
<dbReference type="Gene3D" id="2.30.29.80">
    <property type="match status" value="1"/>
</dbReference>
<sequence length="124" mass="13946">MARFQCYRVDGSGVRWRLLGGNNRVLGLGIGEHRNRDEALVEIDRVRRVAGVAWVEVQHAENGQWWWRLCVEAGEIVQSAQGFARRIDAEHAAARFQVGAPDAEVTPVVAVFNHSRRGRIARFG</sequence>
<dbReference type="InterPro" id="IPR010879">
    <property type="entry name" value="DUF1508"/>
</dbReference>
<evidence type="ECO:0000313" key="2">
    <source>
        <dbReference type="EMBL" id="PPK64868.1"/>
    </source>
</evidence>
<organism evidence="2 3">
    <name type="scientific">Actinokineospora auranticolor</name>
    <dbReference type="NCBI Taxonomy" id="155976"/>
    <lineage>
        <taxon>Bacteria</taxon>
        <taxon>Bacillati</taxon>
        <taxon>Actinomycetota</taxon>
        <taxon>Actinomycetes</taxon>
        <taxon>Pseudonocardiales</taxon>
        <taxon>Pseudonocardiaceae</taxon>
        <taxon>Actinokineospora</taxon>
    </lineage>
</organism>
<protein>
    <submittedName>
        <fullName evidence="2">Uncharacterized protein YegP (UPF0339 family)</fullName>
    </submittedName>
</protein>
<comment type="caution">
    <text evidence="2">The sequence shown here is derived from an EMBL/GenBank/DDBJ whole genome shotgun (WGS) entry which is preliminary data.</text>
</comment>
<proteinExistence type="predicted"/>
<evidence type="ECO:0000259" key="1">
    <source>
        <dbReference type="Pfam" id="PF07411"/>
    </source>
</evidence>
<dbReference type="AlphaFoldDB" id="A0A2S6GI09"/>
<name>A0A2S6GI09_9PSEU</name>
<evidence type="ECO:0000313" key="3">
    <source>
        <dbReference type="Proteomes" id="UP000239203"/>
    </source>
</evidence>
<dbReference type="SUPFAM" id="SSF160113">
    <property type="entry name" value="YegP-like"/>
    <property type="match status" value="2"/>
</dbReference>
<keyword evidence="3" id="KW-1185">Reference proteome</keyword>
<dbReference type="InterPro" id="IPR036913">
    <property type="entry name" value="YegP-like_sf"/>
</dbReference>
<dbReference type="Pfam" id="PF07411">
    <property type="entry name" value="DUF1508"/>
    <property type="match status" value="1"/>
</dbReference>
<feature type="domain" description="DUF1508" evidence="1">
    <location>
        <begin position="61"/>
        <end position="105"/>
    </location>
</feature>
<reference evidence="2 3" key="1">
    <citation type="submission" date="2018-02" db="EMBL/GenBank/DDBJ databases">
        <title>Genomic Encyclopedia of Archaeal and Bacterial Type Strains, Phase II (KMG-II): from individual species to whole genera.</title>
        <authorList>
            <person name="Goeker M."/>
        </authorList>
    </citation>
    <scope>NUCLEOTIDE SEQUENCE [LARGE SCALE GENOMIC DNA]</scope>
    <source>
        <strain evidence="2 3">YU 961-1</strain>
    </source>
</reference>